<dbReference type="Proteomes" id="UP000295573">
    <property type="component" value="Unassembled WGS sequence"/>
</dbReference>
<keyword evidence="2" id="KW-1185">Reference proteome</keyword>
<proteinExistence type="predicted"/>
<dbReference type="AlphaFoldDB" id="A0A4R2IHA4"/>
<protein>
    <recommendedName>
        <fullName evidence="3">Phage derived Gp49-like protein DUF891</fullName>
    </recommendedName>
</protein>
<organism evidence="1 2">
    <name type="scientific">Kribbella antiqua</name>
    <dbReference type="NCBI Taxonomy" id="2512217"/>
    <lineage>
        <taxon>Bacteria</taxon>
        <taxon>Bacillati</taxon>
        <taxon>Actinomycetota</taxon>
        <taxon>Actinomycetes</taxon>
        <taxon>Propionibacteriales</taxon>
        <taxon>Kribbellaceae</taxon>
        <taxon>Kribbella</taxon>
    </lineage>
</organism>
<sequence>MEEYGIYVLDGCLEWMNSLPDKDFEGLSARLDLLAEHGPALPRPTVETIKGSRHPNMKELRYGKLRVLFAFDPSTRAVLLLGGSKQDRWTEWYEVHVPLADELFDEWLDNVKRNLHWADEPDS</sequence>
<evidence type="ECO:0000313" key="2">
    <source>
        <dbReference type="Proteomes" id="UP000295573"/>
    </source>
</evidence>
<evidence type="ECO:0000313" key="1">
    <source>
        <dbReference type="EMBL" id="TCO43857.1"/>
    </source>
</evidence>
<dbReference type="EMBL" id="SLWR01000011">
    <property type="protein sequence ID" value="TCO43857.1"/>
    <property type="molecule type" value="Genomic_DNA"/>
</dbReference>
<comment type="caution">
    <text evidence="1">The sequence shown here is derived from an EMBL/GenBank/DDBJ whole genome shotgun (WGS) entry which is preliminary data.</text>
</comment>
<dbReference type="InterPro" id="IPR009241">
    <property type="entry name" value="HigB-like"/>
</dbReference>
<dbReference type="Pfam" id="PF05973">
    <property type="entry name" value="Gp49"/>
    <property type="match status" value="1"/>
</dbReference>
<reference evidence="1 2" key="1">
    <citation type="journal article" date="2015" name="Stand. Genomic Sci.">
        <title>Genomic Encyclopedia of Bacterial and Archaeal Type Strains, Phase III: the genomes of soil and plant-associated and newly described type strains.</title>
        <authorList>
            <person name="Whitman W.B."/>
            <person name="Woyke T."/>
            <person name="Klenk H.P."/>
            <person name="Zhou Y."/>
            <person name="Lilburn T.G."/>
            <person name="Beck B.J."/>
            <person name="De Vos P."/>
            <person name="Vandamme P."/>
            <person name="Eisen J.A."/>
            <person name="Garrity G."/>
            <person name="Hugenholtz P."/>
            <person name="Kyrpides N.C."/>
        </authorList>
    </citation>
    <scope>NUCLEOTIDE SEQUENCE [LARGE SCALE GENOMIC DNA]</scope>
    <source>
        <strain evidence="1 2">VKM Ac-2541</strain>
    </source>
</reference>
<evidence type="ECO:0008006" key="3">
    <source>
        <dbReference type="Google" id="ProtNLM"/>
    </source>
</evidence>
<gene>
    <name evidence="1" type="ORF">EV646_11149</name>
</gene>
<dbReference type="RefSeq" id="WP_199237247.1">
    <property type="nucleotide sequence ID" value="NZ_SLWR01000011.1"/>
</dbReference>
<accession>A0A4R2IHA4</accession>
<name>A0A4R2IHA4_9ACTN</name>